<evidence type="ECO:0000313" key="5">
    <source>
        <dbReference type="EMBL" id="CUS09489.1"/>
    </source>
</evidence>
<dbReference type="EMBL" id="LN891081">
    <property type="protein sequence ID" value="CUS09489.1"/>
    <property type="molecule type" value="Genomic_DNA"/>
</dbReference>
<dbReference type="SUPFAM" id="SSF56176">
    <property type="entry name" value="FAD-binding/transporter-associated domain-like"/>
    <property type="match status" value="1"/>
</dbReference>
<dbReference type="AlphaFoldDB" id="A0A292PPL8"/>
<evidence type="ECO:0000313" key="6">
    <source>
        <dbReference type="Proteomes" id="UP001412239"/>
    </source>
</evidence>
<dbReference type="GO" id="GO:0016491">
    <property type="term" value="F:oxidoreductase activity"/>
    <property type="evidence" value="ECO:0007669"/>
    <property type="project" value="UniProtKB-KW"/>
</dbReference>
<dbReference type="PANTHER" id="PTHR13878">
    <property type="entry name" value="GULONOLACTONE OXIDASE"/>
    <property type="match status" value="1"/>
</dbReference>
<dbReference type="InterPro" id="IPR050432">
    <property type="entry name" value="FAD-linked_Oxidoreductases_BP"/>
</dbReference>
<feature type="domain" description="FAD-binding PCMH-type" evidence="4">
    <location>
        <begin position="77"/>
        <end position="257"/>
    </location>
</feature>
<dbReference type="Pfam" id="PF08031">
    <property type="entry name" value="BBE"/>
    <property type="match status" value="1"/>
</dbReference>
<dbReference type="Pfam" id="PF01565">
    <property type="entry name" value="FAD_binding_4"/>
    <property type="match status" value="1"/>
</dbReference>
<dbReference type="Gene3D" id="3.30.465.10">
    <property type="match status" value="2"/>
</dbReference>
<dbReference type="PANTHER" id="PTHR13878:SF91">
    <property type="entry name" value="FAD BINDING DOMAIN PROTEIN (AFU_ORTHOLOGUE AFUA_6G12070)-RELATED"/>
    <property type="match status" value="1"/>
</dbReference>
<feature type="chain" id="PRO_5012651890" description="FAD-binding PCMH-type domain-containing protein" evidence="3">
    <location>
        <begin position="20"/>
        <end position="530"/>
    </location>
</feature>
<dbReference type="PROSITE" id="PS51387">
    <property type="entry name" value="FAD_PCMH"/>
    <property type="match status" value="1"/>
</dbReference>
<dbReference type="InterPro" id="IPR012951">
    <property type="entry name" value="BBE"/>
</dbReference>
<evidence type="ECO:0000256" key="1">
    <source>
        <dbReference type="ARBA" id="ARBA00005466"/>
    </source>
</evidence>
<organism evidence="5 6">
    <name type="scientific">Tuber aestivum</name>
    <name type="common">summer truffle</name>
    <dbReference type="NCBI Taxonomy" id="59557"/>
    <lineage>
        <taxon>Eukaryota</taxon>
        <taxon>Fungi</taxon>
        <taxon>Dikarya</taxon>
        <taxon>Ascomycota</taxon>
        <taxon>Pezizomycotina</taxon>
        <taxon>Pezizomycetes</taxon>
        <taxon>Pezizales</taxon>
        <taxon>Tuberaceae</taxon>
        <taxon>Tuber</taxon>
    </lineage>
</organism>
<sequence>MRISFLPALLGVFALSGAAQTSDKCPQATGAVASHSNCRCFPGDPCWPSTQKWGELNATRQILESCDPFMPVDSPCQVGAYVRYAINVTEPADIIAGIEFAKKNNVRLVIRNTGHDFLGKSSGPGSLSLWTHHLKDIEYIPEYKSEAYHGPALKVGAGVQGIEAFTAADKNGVVVVGGVCPSVGIAGGYTQGGGHSILMGKYGLGADQTLEFEVVTGEGKHVNASKTENTDLYWALSGGGGSTYGVVTSMTVKAHKDAPMAVAEYSFRTSTDDASMDKFYDALDFLHQMAPGYFDRGGYSFNIYSKGSLPLGYFFGPEWTKEDTAAFFQPWVERLESLGLQYSLNITEHPSHLAAYNSMNNPETIGASQSGGRIIPKGTILNKRAQFNQVIKNIVEDGADMLEIVAHPTLEVAGNPDNAVLPAWRDSAIFLIVAIPFNDTVEWSQMLEDQKTITKWGGLLRELAPESGAYMNEADANEPNFKREFYGKNYARLLCVKNRYDPAGIFYALTAVGSDAWTQSPDGRLCKTNP</sequence>
<feature type="signal peptide" evidence="3">
    <location>
        <begin position="1"/>
        <end position="19"/>
    </location>
</feature>
<proteinExistence type="inferred from homology"/>
<dbReference type="InterPro" id="IPR016166">
    <property type="entry name" value="FAD-bd_PCMH"/>
</dbReference>
<dbReference type="GO" id="GO:0071949">
    <property type="term" value="F:FAD binding"/>
    <property type="evidence" value="ECO:0007669"/>
    <property type="project" value="InterPro"/>
</dbReference>
<keyword evidence="3" id="KW-0732">Signal</keyword>
<name>A0A292PPL8_9PEZI</name>
<keyword evidence="6" id="KW-1185">Reference proteome</keyword>
<evidence type="ECO:0000256" key="3">
    <source>
        <dbReference type="SAM" id="SignalP"/>
    </source>
</evidence>
<dbReference type="Proteomes" id="UP001412239">
    <property type="component" value="Unassembled WGS sequence"/>
</dbReference>
<evidence type="ECO:0000259" key="4">
    <source>
        <dbReference type="PROSITE" id="PS51387"/>
    </source>
</evidence>
<dbReference type="InterPro" id="IPR036318">
    <property type="entry name" value="FAD-bd_PCMH-like_sf"/>
</dbReference>
<accession>A0A292PPL8</accession>
<gene>
    <name evidence="5" type="ORF">GSTUAT00006449001</name>
</gene>
<keyword evidence="2" id="KW-0560">Oxidoreductase</keyword>
<comment type="similarity">
    <text evidence="1">Belongs to the oxygen-dependent FAD-linked oxidoreductase family.</text>
</comment>
<protein>
    <recommendedName>
        <fullName evidence="4">FAD-binding PCMH-type domain-containing protein</fullName>
    </recommendedName>
</protein>
<dbReference type="InterPro" id="IPR006094">
    <property type="entry name" value="Oxid_FAD_bind_N"/>
</dbReference>
<dbReference type="InterPro" id="IPR016169">
    <property type="entry name" value="FAD-bd_PCMH_sub2"/>
</dbReference>
<evidence type="ECO:0000256" key="2">
    <source>
        <dbReference type="ARBA" id="ARBA00023002"/>
    </source>
</evidence>
<reference evidence="5" key="1">
    <citation type="submission" date="2015-10" db="EMBL/GenBank/DDBJ databases">
        <authorList>
            <person name="Regsiter A."/>
            <person name="william w."/>
        </authorList>
    </citation>
    <scope>NUCLEOTIDE SEQUENCE</scope>
    <source>
        <strain evidence="5">Montdore</strain>
    </source>
</reference>